<dbReference type="RefSeq" id="WP_378281877.1">
    <property type="nucleotide sequence ID" value="NZ_JBHSON010000013.1"/>
</dbReference>
<reference evidence="2" key="1">
    <citation type="journal article" date="2019" name="Int. J. Syst. Evol. Microbiol.">
        <title>The Global Catalogue of Microorganisms (GCM) 10K type strain sequencing project: providing services to taxonomists for standard genome sequencing and annotation.</title>
        <authorList>
            <consortium name="The Broad Institute Genomics Platform"/>
            <consortium name="The Broad Institute Genome Sequencing Center for Infectious Disease"/>
            <person name="Wu L."/>
            <person name="Ma J."/>
        </authorList>
    </citation>
    <scope>NUCLEOTIDE SEQUENCE [LARGE SCALE GENOMIC DNA]</scope>
    <source>
        <strain evidence="2">KCTC 42087</strain>
    </source>
</reference>
<dbReference type="NCBIfam" id="NF042914">
    <property type="entry name" value="SAV915_dom"/>
    <property type="match status" value="1"/>
</dbReference>
<dbReference type="EMBL" id="JBHSON010000013">
    <property type="protein sequence ID" value="MFC5746254.1"/>
    <property type="molecule type" value="Genomic_DNA"/>
</dbReference>
<dbReference type="Proteomes" id="UP001596074">
    <property type="component" value="Unassembled WGS sequence"/>
</dbReference>
<proteinExistence type="predicted"/>
<name>A0ABW0ZSI9_9ACTN</name>
<keyword evidence="2" id="KW-1185">Reference proteome</keyword>
<protein>
    <submittedName>
        <fullName evidence="1">SAV_915 family protein</fullName>
    </submittedName>
</protein>
<comment type="caution">
    <text evidence="1">The sequence shown here is derived from an EMBL/GenBank/DDBJ whole genome shotgun (WGS) entry which is preliminary data.</text>
</comment>
<evidence type="ECO:0000313" key="1">
    <source>
        <dbReference type="EMBL" id="MFC5746254.1"/>
    </source>
</evidence>
<gene>
    <name evidence="1" type="ORF">ACFPZN_11595</name>
</gene>
<dbReference type="InterPro" id="IPR049975">
    <property type="entry name" value="SAV_915-like_dom"/>
</dbReference>
<evidence type="ECO:0000313" key="2">
    <source>
        <dbReference type="Proteomes" id="UP001596074"/>
    </source>
</evidence>
<organism evidence="1 2">
    <name type="scientific">Actinomadura rugatobispora</name>
    <dbReference type="NCBI Taxonomy" id="1994"/>
    <lineage>
        <taxon>Bacteria</taxon>
        <taxon>Bacillati</taxon>
        <taxon>Actinomycetota</taxon>
        <taxon>Actinomycetes</taxon>
        <taxon>Streptosporangiales</taxon>
        <taxon>Thermomonosporaceae</taxon>
        <taxon>Actinomadura</taxon>
    </lineage>
</organism>
<sequence>MHELLIVPVHVCTSGTVVLRTGLLSPRKKRVGIAFTSEEGLRSALGEGQRSIRLSVRALRAMLRPMGIADVQVDPLFVGPELPAAPSAPRPVPTLAGHR</sequence>
<accession>A0ABW0ZSI9</accession>